<dbReference type="InterPro" id="IPR011701">
    <property type="entry name" value="MFS"/>
</dbReference>
<accession>A0A9W9C9Z5</accession>
<feature type="compositionally biased region" description="Polar residues" evidence="5">
    <location>
        <begin position="13"/>
        <end position="22"/>
    </location>
</feature>
<evidence type="ECO:0000256" key="5">
    <source>
        <dbReference type="SAM" id="MobiDB-lite"/>
    </source>
</evidence>
<evidence type="ECO:0000313" key="9">
    <source>
        <dbReference type="Proteomes" id="UP001140513"/>
    </source>
</evidence>
<dbReference type="GeneID" id="80910015"/>
<keyword evidence="9" id="KW-1185">Reference proteome</keyword>
<evidence type="ECO:0000259" key="7">
    <source>
        <dbReference type="PROSITE" id="PS50850"/>
    </source>
</evidence>
<feature type="transmembrane region" description="Helical" evidence="6">
    <location>
        <begin position="347"/>
        <end position="368"/>
    </location>
</feature>
<feature type="transmembrane region" description="Helical" evidence="6">
    <location>
        <begin position="93"/>
        <end position="110"/>
    </location>
</feature>
<gene>
    <name evidence="8" type="ORF">N0V89_006485</name>
</gene>
<evidence type="ECO:0000256" key="1">
    <source>
        <dbReference type="ARBA" id="ARBA00004141"/>
    </source>
</evidence>
<dbReference type="SUPFAM" id="SSF103473">
    <property type="entry name" value="MFS general substrate transporter"/>
    <property type="match status" value="1"/>
</dbReference>
<evidence type="ECO:0000313" key="8">
    <source>
        <dbReference type="EMBL" id="KAJ4351146.1"/>
    </source>
</evidence>
<dbReference type="InterPro" id="IPR036259">
    <property type="entry name" value="MFS_trans_sf"/>
</dbReference>
<feature type="transmembrane region" description="Helical" evidence="6">
    <location>
        <begin position="389"/>
        <end position="408"/>
    </location>
</feature>
<feature type="transmembrane region" description="Helical" evidence="6">
    <location>
        <begin position="210"/>
        <end position="230"/>
    </location>
</feature>
<dbReference type="Proteomes" id="UP001140513">
    <property type="component" value="Unassembled WGS sequence"/>
</dbReference>
<feature type="transmembrane region" description="Helical" evidence="6">
    <location>
        <begin position="152"/>
        <end position="172"/>
    </location>
</feature>
<keyword evidence="4 6" id="KW-0472">Membrane</keyword>
<keyword evidence="3 6" id="KW-1133">Transmembrane helix</keyword>
<protein>
    <recommendedName>
        <fullName evidence="7">Major facilitator superfamily (MFS) profile domain-containing protein</fullName>
    </recommendedName>
</protein>
<dbReference type="Pfam" id="PF07690">
    <property type="entry name" value="MFS_1"/>
    <property type="match status" value="1"/>
</dbReference>
<comment type="caution">
    <text evidence="8">The sequence shown here is derived from an EMBL/GenBank/DDBJ whole genome shotgun (WGS) entry which is preliminary data.</text>
</comment>
<comment type="subcellular location">
    <subcellularLocation>
        <location evidence="1">Membrane</location>
        <topology evidence="1">Multi-pass membrane protein</topology>
    </subcellularLocation>
</comment>
<dbReference type="PANTHER" id="PTHR23502:SF139">
    <property type="entry name" value="MAJOR FACILITATOR SUPERFAMILY (MFS) PROFILE DOMAIN-CONTAINING PROTEIN-RELATED"/>
    <property type="match status" value="1"/>
</dbReference>
<dbReference type="GO" id="GO:0005886">
    <property type="term" value="C:plasma membrane"/>
    <property type="evidence" value="ECO:0007669"/>
    <property type="project" value="TreeGrafter"/>
</dbReference>
<feature type="domain" description="Major facilitator superfamily (MFS) profile" evidence="7">
    <location>
        <begin position="57"/>
        <end position="427"/>
    </location>
</feature>
<dbReference type="EMBL" id="JAPEUX010000005">
    <property type="protein sequence ID" value="KAJ4351146.1"/>
    <property type="molecule type" value="Genomic_DNA"/>
</dbReference>
<sequence>MDEPKKDLGLSVPGQTPTDSSQGEIILSENGIVRHPQAVQNDALDPLNWSSFQKHTILAIVMALYFMFTYITTTTVPSFPALQEQYDLSAEEVNWTVAIPALGLALGPLFWSSFADIIGRRVIFICGTVVAMAASIGAALAPNYGGYMAARFFQGFGVSPAATVGLAILNDVFFEHQRGQKMGLWVLAIDLGLLVGPLIGGFIGLVSHTWIQWLCVILFGAILVAEIVFLPETLYPRNFMLAQEPAGDAVAVTDDEKALSVEGVGNMTSKKEVTRTKKLAFLNLKPVPALKHPQPWASLLRFLMMFKFLAVTITTMVFCYGWYWYILAVTTMFPVAYAQYSPQIQGLLFLGLIIGSLVSELFFSGALSDRIVLKAAKANNGIRTAESRLWLAYPAILLSSVGLILWGISVDRQYHWMLVLAYKWETL</sequence>
<proteinExistence type="predicted"/>
<evidence type="ECO:0000256" key="3">
    <source>
        <dbReference type="ARBA" id="ARBA00022989"/>
    </source>
</evidence>
<reference evidence="8" key="1">
    <citation type="submission" date="2022-10" db="EMBL/GenBank/DDBJ databases">
        <title>Tapping the CABI collections for fungal endophytes: first genome assemblies for Collariella, Neodidymelliopsis, Ascochyta clinopodiicola, Didymella pomorum, Didymosphaeria variabile, Neocosmospora piperis and Neocucurbitaria cava.</title>
        <authorList>
            <person name="Hill R."/>
        </authorList>
    </citation>
    <scope>NUCLEOTIDE SEQUENCE</scope>
    <source>
        <strain evidence="8">IMI 356815</strain>
    </source>
</reference>
<dbReference type="RefSeq" id="XP_056069502.1">
    <property type="nucleotide sequence ID" value="XM_056215255.1"/>
</dbReference>
<feature type="transmembrane region" description="Helical" evidence="6">
    <location>
        <begin position="122"/>
        <end position="140"/>
    </location>
</feature>
<organism evidence="8 9">
    <name type="scientific">Didymosphaeria variabile</name>
    <dbReference type="NCBI Taxonomy" id="1932322"/>
    <lineage>
        <taxon>Eukaryota</taxon>
        <taxon>Fungi</taxon>
        <taxon>Dikarya</taxon>
        <taxon>Ascomycota</taxon>
        <taxon>Pezizomycotina</taxon>
        <taxon>Dothideomycetes</taxon>
        <taxon>Pleosporomycetidae</taxon>
        <taxon>Pleosporales</taxon>
        <taxon>Massarineae</taxon>
        <taxon>Didymosphaeriaceae</taxon>
        <taxon>Didymosphaeria</taxon>
    </lineage>
</organism>
<dbReference type="AlphaFoldDB" id="A0A9W9C9Z5"/>
<name>A0A9W9C9Z5_9PLEO</name>
<dbReference type="OrthoDB" id="2585655at2759"/>
<evidence type="ECO:0000256" key="6">
    <source>
        <dbReference type="SAM" id="Phobius"/>
    </source>
</evidence>
<dbReference type="GO" id="GO:0022857">
    <property type="term" value="F:transmembrane transporter activity"/>
    <property type="evidence" value="ECO:0007669"/>
    <property type="project" value="InterPro"/>
</dbReference>
<feature type="region of interest" description="Disordered" evidence="5">
    <location>
        <begin position="1"/>
        <end position="22"/>
    </location>
</feature>
<keyword evidence="2 6" id="KW-0812">Transmembrane</keyword>
<evidence type="ECO:0000256" key="4">
    <source>
        <dbReference type="ARBA" id="ARBA00023136"/>
    </source>
</evidence>
<dbReference type="PROSITE" id="PS50850">
    <property type="entry name" value="MFS"/>
    <property type="match status" value="1"/>
</dbReference>
<dbReference type="InterPro" id="IPR020846">
    <property type="entry name" value="MFS_dom"/>
</dbReference>
<dbReference type="PANTHER" id="PTHR23502">
    <property type="entry name" value="MAJOR FACILITATOR SUPERFAMILY"/>
    <property type="match status" value="1"/>
</dbReference>
<feature type="transmembrane region" description="Helical" evidence="6">
    <location>
        <begin position="184"/>
        <end position="204"/>
    </location>
</feature>
<feature type="transmembrane region" description="Helical" evidence="6">
    <location>
        <begin position="56"/>
        <end position="73"/>
    </location>
</feature>
<feature type="transmembrane region" description="Helical" evidence="6">
    <location>
        <begin position="308"/>
        <end position="327"/>
    </location>
</feature>
<dbReference type="Gene3D" id="1.20.1250.20">
    <property type="entry name" value="MFS general substrate transporter like domains"/>
    <property type="match status" value="1"/>
</dbReference>
<evidence type="ECO:0000256" key="2">
    <source>
        <dbReference type="ARBA" id="ARBA00022692"/>
    </source>
</evidence>